<protein>
    <submittedName>
        <fullName evidence="1">Uncharacterized protein</fullName>
    </submittedName>
</protein>
<dbReference type="OrthoDB" id="7605429at2"/>
<dbReference type="Proteomes" id="UP000278756">
    <property type="component" value="Chromosome 1"/>
</dbReference>
<gene>
    <name evidence="1" type="ORF">EM6_0327</name>
</gene>
<accession>A0A3G9FZH9</accession>
<proteinExistence type="predicted"/>
<dbReference type="AlphaFoldDB" id="A0A3G9FZH9"/>
<organism evidence="1 2">
    <name type="scientific">Asticcacaulis excentricus</name>
    <dbReference type="NCBI Taxonomy" id="78587"/>
    <lineage>
        <taxon>Bacteria</taxon>
        <taxon>Pseudomonadati</taxon>
        <taxon>Pseudomonadota</taxon>
        <taxon>Alphaproteobacteria</taxon>
        <taxon>Caulobacterales</taxon>
        <taxon>Caulobacteraceae</taxon>
        <taxon>Asticcacaulis</taxon>
    </lineage>
</organism>
<sequence length="179" mass="19920">MDFEELIELARDSYVGQFAHFADVQAKAHPGGVAEVKLEVSVEAGLYRSLYCADYMTGPAEDDAPQIVELSPDEEVAFDPIVVTLNELEMTVEALDWHEMNLTLTGAPETLQGLEAWFETWFDPEDRNVDLDSRFSGHIHSLLVDADHLHVDFGTAPVQALIDLLLLIEMNGCTAVRVF</sequence>
<dbReference type="EMBL" id="AP018827">
    <property type="protein sequence ID" value="BBF79756.1"/>
    <property type="molecule type" value="Genomic_DNA"/>
</dbReference>
<evidence type="ECO:0000313" key="1">
    <source>
        <dbReference type="EMBL" id="BBF79756.1"/>
    </source>
</evidence>
<dbReference type="RefSeq" id="WP_126419783.1">
    <property type="nucleotide sequence ID" value="NZ_AP018827.1"/>
</dbReference>
<evidence type="ECO:0000313" key="2">
    <source>
        <dbReference type="Proteomes" id="UP000278756"/>
    </source>
</evidence>
<name>A0A3G9FZH9_9CAUL</name>
<reference evidence="2" key="1">
    <citation type="journal article" date="2017" name="Biotechnol. Biofuels">
        <title>Evaluation of environmental bacterial communities as a factor affecting the growth of duckweed Lemna minor.</title>
        <authorList>
            <person name="Ishizawa H."/>
            <person name="Kuroda M."/>
            <person name="Morikawa M."/>
            <person name="Ike M."/>
        </authorList>
    </citation>
    <scope>NUCLEOTIDE SEQUENCE [LARGE SCALE GENOMIC DNA]</scope>
    <source>
        <strain evidence="2">M6</strain>
    </source>
</reference>
<reference evidence="2" key="2">
    <citation type="journal article" date="2017" name="Plant Physiol. Biochem.">
        <title>Differential oxidative and antioxidative response of duckweed Lemna minor toward plant growth promoting/inhibiting bacteria.</title>
        <authorList>
            <person name="Ishizawa H."/>
            <person name="Kuroda M."/>
            <person name="Morikawa M."/>
            <person name="Ike M."/>
        </authorList>
    </citation>
    <scope>NUCLEOTIDE SEQUENCE [LARGE SCALE GENOMIC DNA]</scope>
    <source>
        <strain evidence="2">M6</strain>
    </source>
</reference>